<dbReference type="AlphaFoldDB" id="A0A0B7F7S3"/>
<accession>A0A0B7F7S3</accession>
<dbReference type="EMBL" id="LN679100">
    <property type="protein sequence ID" value="CEL52273.1"/>
    <property type="molecule type" value="Genomic_DNA"/>
</dbReference>
<dbReference type="Proteomes" id="UP000059188">
    <property type="component" value="Unassembled WGS sequence"/>
</dbReference>
<sequence>MKRFTYRSAAAIISTLVYLSLLTLDVVQLPSQLGHRSQHNSNHTIEQTHRNSSLLSFDSGFGYSLSSSVWFQPPWKLKLIRSRPPLYSTSKAAPASLRSSPQKMLIGGSWQQSLTHLHANHLNLSSVVTFTSTFVNEIQPSSANGYLNSRIDLRRRRRAFSVFSDGIKPPPIALQFREEATSQPKTIDPLKLREQFENAIVRNRLLREELASRKLRKGKKKNSKVNSNG</sequence>
<evidence type="ECO:0000313" key="2">
    <source>
        <dbReference type="Proteomes" id="UP000059188"/>
    </source>
</evidence>
<protein>
    <submittedName>
        <fullName evidence="1">Uncharacterized protein</fullName>
    </submittedName>
</protein>
<name>A0A0B7F7S3_THACB</name>
<dbReference type="OrthoDB" id="3215581at2759"/>
<evidence type="ECO:0000313" key="1">
    <source>
        <dbReference type="EMBL" id="CEL52273.1"/>
    </source>
</evidence>
<organism evidence="1 2">
    <name type="scientific">Thanatephorus cucumeris (strain AG1-IB / isolate 7/3/14)</name>
    <name type="common">Lettuce bottom rot fungus</name>
    <name type="synonym">Rhizoctonia solani</name>
    <dbReference type="NCBI Taxonomy" id="1108050"/>
    <lineage>
        <taxon>Eukaryota</taxon>
        <taxon>Fungi</taxon>
        <taxon>Dikarya</taxon>
        <taxon>Basidiomycota</taxon>
        <taxon>Agaricomycotina</taxon>
        <taxon>Agaricomycetes</taxon>
        <taxon>Cantharellales</taxon>
        <taxon>Ceratobasidiaceae</taxon>
        <taxon>Rhizoctonia</taxon>
        <taxon>Rhizoctonia solani AG-1</taxon>
    </lineage>
</organism>
<reference evidence="1 2" key="1">
    <citation type="submission" date="2014-11" db="EMBL/GenBank/DDBJ databases">
        <authorList>
            <person name="Wibberg Daniel"/>
        </authorList>
    </citation>
    <scope>NUCLEOTIDE SEQUENCE [LARGE SCALE GENOMIC DNA]</scope>
    <source>
        <strain evidence="1">Rhizoctonia solani AG1-IB 7/3/14</strain>
    </source>
</reference>
<keyword evidence="2" id="KW-1185">Reference proteome</keyword>
<proteinExistence type="predicted"/>
<gene>
    <name evidence="1" type="ORF">RSOLAG1IB_00813</name>
</gene>